<comment type="caution">
    <text evidence="1">The sequence shown here is derived from an EMBL/GenBank/DDBJ whole genome shotgun (WGS) entry which is preliminary data.</text>
</comment>
<accession>A0A9Q4PUE8</accession>
<proteinExistence type="predicted"/>
<dbReference type="AlphaFoldDB" id="A0A9Q4PUE8"/>
<dbReference type="RefSeq" id="WP_269480646.1">
    <property type="nucleotide sequence ID" value="NZ_JAPXGH010000011.1"/>
</dbReference>
<dbReference type="EMBL" id="JAPXGP010000008">
    <property type="protein sequence ID" value="MCZ6162413.1"/>
    <property type="molecule type" value="Genomic_DNA"/>
</dbReference>
<dbReference type="Proteomes" id="UP001075461">
    <property type="component" value="Unassembled WGS sequence"/>
</dbReference>
<reference evidence="1" key="1">
    <citation type="submission" date="2022-12" db="EMBL/GenBank/DDBJ databases">
        <title>Species Delineation and Comparative Genomics within the Campylobacter ureolyticus Complex.</title>
        <authorList>
            <person name="Maki J."/>
            <person name="Howard M."/>
            <person name="Connelly S."/>
            <person name="Hardy D.J."/>
            <person name="Cameron A."/>
        </authorList>
    </citation>
    <scope>NUCLEOTIDE SEQUENCE</scope>
    <source>
        <strain evidence="1">URMC_786</strain>
    </source>
</reference>
<sequence length="56" mass="6594">MSKNSEIFKFKMLRAAHSFSLKELSELIDEFPNLKHLKRAFELREEKLKGVKNASK</sequence>
<evidence type="ECO:0000313" key="1">
    <source>
        <dbReference type="EMBL" id="MCZ6162413.1"/>
    </source>
</evidence>
<protein>
    <submittedName>
        <fullName evidence="1">Uncharacterized protein</fullName>
    </submittedName>
</protein>
<organism evidence="1 2">
    <name type="scientific">Campylobacter ureolyticus</name>
    <dbReference type="NCBI Taxonomy" id="827"/>
    <lineage>
        <taxon>Bacteria</taxon>
        <taxon>Pseudomonadati</taxon>
        <taxon>Campylobacterota</taxon>
        <taxon>Epsilonproteobacteria</taxon>
        <taxon>Campylobacterales</taxon>
        <taxon>Campylobacteraceae</taxon>
        <taxon>Campylobacter</taxon>
    </lineage>
</organism>
<evidence type="ECO:0000313" key="2">
    <source>
        <dbReference type="Proteomes" id="UP001075461"/>
    </source>
</evidence>
<gene>
    <name evidence="1" type="ORF">O6B92_08745</name>
</gene>
<name>A0A9Q4PUE8_9BACT</name>